<dbReference type="Ensembl" id="ENSVURT00010025569.1">
    <property type="protein sequence ID" value="ENSVURP00010022479.1"/>
    <property type="gene ID" value="ENSVURG00010017215.1"/>
</dbReference>
<name>A0A4X2LJ39_VOMUR</name>
<organism evidence="1 2">
    <name type="scientific">Vombatus ursinus</name>
    <name type="common">Common wombat</name>
    <dbReference type="NCBI Taxonomy" id="29139"/>
    <lineage>
        <taxon>Eukaryota</taxon>
        <taxon>Metazoa</taxon>
        <taxon>Chordata</taxon>
        <taxon>Craniata</taxon>
        <taxon>Vertebrata</taxon>
        <taxon>Euteleostomi</taxon>
        <taxon>Mammalia</taxon>
        <taxon>Metatheria</taxon>
        <taxon>Diprotodontia</taxon>
        <taxon>Vombatidae</taxon>
        <taxon>Vombatus</taxon>
    </lineage>
</organism>
<dbReference type="STRING" id="29139.ENSVURP00010022479"/>
<dbReference type="SUPFAM" id="SSF48452">
    <property type="entry name" value="TPR-like"/>
    <property type="match status" value="1"/>
</dbReference>
<dbReference type="Ensembl" id="ENSVURT00010027276.1">
    <property type="protein sequence ID" value="ENSVURP00010023958.1"/>
    <property type="gene ID" value="ENSVURG00010018366.1"/>
</dbReference>
<dbReference type="InterPro" id="IPR011990">
    <property type="entry name" value="TPR-like_helical_dom_sf"/>
</dbReference>
<dbReference type="PANTHER" id="PTHR15175">
    <property type="entry name" value="NEUTROPHIL CYTOSOLIC FACTOR 2, NEUTROPHIL NADPH OXIDASE FACTOR 2"/>
    <property type="match status" value="1"/>
</dbReference>
<dbReference type="GO" id="GO:0042554">
    <property type="term" value="P:superoxide anion generation"/>
    <property type="evidence" value="ECO:0007669"/>
    <property type="project" value="TreeGrafter"/>
</dbReference>
<evidence type="ECO:0000313" key="2">
    <source>
        <dbReference type="Proteomes" id="UP000314987"/>
    </source>
</evidence>
<accession>A0A4X2LJ39</accession>
<proteinExistence type="predicted"/>
<dbReference type="Proteomes" id="UP000314987">
    <property type="component" value="Unassembled WGS sequence"/>
</dbReference>
<evidence type="ECO:0000313" key="1">
    <source>
        <dbReference type="Ensembl" id="ENSVURP00010023958.1"/>
    </source>
</evidence>
<dbReference type="GO" id="GO:0016176">
    <property type="term" value="F:superoxide-generating NADPH oxidase activator activity"/>
    <property type="evidence" value="ECO:0007669"/>
    <property type="project" value="TreeGrafter"/>
</dbReference>
<protein>
    <recommendedName>
        <fullName evidence="3">NADPH oxidase activator 1</fullName>
    </recommendedName>
</protein>
<dbReference type="Gene3D" id="1.25.40.10">
    <property type="entry name" value="Tetratricopeptide repeat domain"/>
    <property type="match status" value="1"/>
</dbReference>
<reference evidence="2" key="1">
    <citation type="submission" date="2018-12" db="EMBL/GenBank/DDBJ databases">
        <authorList>
            <person name="Yazar S."/>
        </authorList>
    </citation>
    <scope>NUCLEOTIDE SEQUENCE [LARGE SCALE GENOMIC DNA]</scope>
</reference>
<reference evidence="1" key="2">
    <citation type="submission" date="2025-05" db="UniProtKB">
        <authorList>
            <consortium name="Ensembl"/>
        </authorList>
    </citation>
    <scope>IDENTIFICATION</scope>
</reference>
<dbReference type="GeneTree" id="ENSGT00530000063843"/>
<dbReference type="InterPro" id="IPR051864">
    <property type="entry name" value="NCF2_NOXA1"/>
</dbReference>
<keyword evidence="2" id="KW-1185">Reference proteome</keyword>
<sequence length="114" mass="13016">MNNIDNLAAIGDLVKEWHEVVQALDREDWGLALELSSRTEESSKICFNMGYVHLLTRNPEAVLQALNQEVTNDSCLAVRFFLRGVVLFQLEKFPEALSDYVLALVNPRNNTFIY</sequence>
<dbReference type="PANTHER" id="PTHR15175:SF4">
    <property type="entry name" value="NADPH OXIDASE ACTIVATOR 1"/>
    <property type="match status" value="1"/>
</dbReference>
<evidence type="ECO:0008006" key="3">
    <source>
        <dbReference type="Google" id="ProtNLM"/>
    </source>
</evidence>
<dbReference type="AlphaFoldDB" id="A0A4X2LJ39"/>